<protein>
    <submittedName>
        <fullName evidence="6">IclR family transcriptional regulator</fullName>
    </submittedName>
</protein>
<dbReference type="InterPro" id="IPR036390">
    <property type="entry name" value="WH_DNA-bd_sf"/>
</dbReference>
<dbReference type="InterPro" id="IPR050707">
    <property type="entry name" value="HTH_MetabolicPath_Reg"/>
</dbReference>
<organism evidence="6 7">
    <name type="scientific">Enterovibrio qingdaonensis</name>
    <dbReference type="NCBI Taxonomy" id="2899818"/>
    <lineage>
        <taxon>Bacteria</taxon>
        <taxon>Pseudomonadati</taxon>
        <taxon>Pseudomonadota</taxon>
        <taxon>Gammaproteobacteria</taxon>
        <taxon>Vibrionales</taxon>
        <taxon>Vibrionaceae</taxon>
        <taxon>Enterovibrio</taxon>
    </lineage>
</organism>
<feature type="domain" description="IclR-ED" evidence="5">
    <location>
        <begin position="70"/>
        <end position="251"/>
    </location>
</feature>
<dbReference type="SUPFAM" id="SSF46785">
    <property type="entry name" value="Winged helix' DNA-binding domain"/>
    <property type="match status" value="1"/>
</dbReference>
<dbReference type="PROSITE" id="PS51078">
    <property type="entry name" value="ICLR_ED"/>
    <property type="match status" value="1"/>
</dbReference>
<reference evidence="6" key="1">
    <citation type="submission" date="2021-12" db="EMBL/GenBank/DDBJ databases">
        <title>Enterovibrio ZSDZ35 sp. nov. and Enterovibrio ZSDZ42 sp. nov., isolated from coastal seawater in Qingdao.</title>
        <authorList>
            <person name="Zhang P."/>
        </authorList>
    </citation>
    <scope>NUCLEOTIDE SEQUENCE</scope>
    <source>
        <strain evidence="6">ZSDZ35</strain>
    </source>
</reference>
<evidence type="ECO:0000256" key="1">
    <source>
        <dbReference type="ARBA" id="ARBA00023015"/>
    </source>
</evidence>
<sequence length="251" mass="27935">MNKADYQVQSLARGLEIIELFDAEHRVLSTNDFAERLGVSQSSIYRIVQTLLDKNYLRKVARNAYTLGPQVVSRGFSFLAGQELVDVAAPHLMKLRDETSISCHLAVRDGLETLYIYRAQASQRLSVNIPLGTRLPCHTNAMGRILLQQLSDIELSAVYQSIQFDVYPKPHPQTLPELKHQITTERKQGFAFNRSDNATAIAAPITDYLGNIIAAINISGAEQIMDRKHQFEAAKASLLNTAKAISNEAPN</sequence>
<dbReference type="InterPro" id="IPR029016">
    <property type="entry name" value="GAF-like_dom_sf"/>
</dbReference>
<dbReference type="EMBL" id="JAJUBB010000035">
    <property type="protein sequence ID" value="MDD1784302.1"/>
    <property type="molecule type" value="Genomic_DNA"/>
</dbReference>
<dbReference type="PROSITE" id="PS51077">
    <property type="entry name" value="HTH_ICLR"/>
    <property type="match status" value="1"/>
</dbReference>
<keyword evidence="2" id="KW-0238">DNA-binding</keyword>
<dbReference type="RefSeq" id="WP_274146155.1">
    <property type="nucleotide sequence ID" value="NZ_JAJUBB010000035.1"/>
</dbReference>
<evidence type="ECO:0000259" key="5">
    <source>
        <dbReference type="PROSITE" id="PS51078"/>
    </source>
</evidence>
<gene>
    <name evidence="6" type="ORF">LRP49_24295</name>
</gene>
<dbReference type="Pfam" id="PF09339">
    <property type="entry name" value="HTH_IclR"/>
    <property type="match status" value="1"/>
</dbReference>
<evidence type="ECO:0000313" key="6">
    <source>
        <dbReference type="EMBL" id="MDD1784302.1"/>
    </source>
</evidence>
<dbReference type="InterPro" id="IPR014757">
    <property type="entry name" value="Tscrpt_reg_IclR_C"/>
</dbReference>
<dbReference type="Pfam" id="PF01614">
    <property type="entry name" value="IclR_C"/>
    <property type="match status" value="1"/>
</dbReference>
<evidence type="ECO:0000259" key="4">
    <source>
        <dbReference type="PROSITE" id="PS51077"/>
    </source>
</evidence>
<evidence type="ECO:0000313" key="7">
    <source>
        <dbReference type="Proteomes" id="UP001149821"/>
    </source>
</evidence>
<dbReference type="PANTHER" id="PTHR30136">
    <property type="entry name" value="HELIX-TURN-HELIX TRANSCRIPTIONAL REGULATOR, ICLR FAMILY"/>
    <property type="match status" value="1"/>
</dbReference>
<dbReference type="PANTHER" id="PTHR30136:SF35">
    <property type="entry name" value="HTH-TYPE TRANSCRIPTIONAL REGULATOR RV1719"/>
    <property type="match status" value="1"/>
</dbReference>
<dbReference type="InterPro" id="IPR005471">
    <property type="entry name" value="Tscrpt_reg_IclR_N"/>
</dbReference>
<name>A0ABT5QTJ8_9GAMM</name>
<evidence type="ECO:0000256" key="2">
    <source>
        <dbReference type="ARBA" id="ARBA00023125"/>
    </source>
</evidence>
<dbReference type="SUPFAM" id="SSF55781">
    <property type="entry name" value="GAF domain-like"/>
    <property type="match status" value="1"/>
</dbReference>
<dbReference type="Gene3D" id="1.10.10.10">
    <property type="entry name" value="Winged helix-like DNA-binding domain superfamily/Winged helix DNA-binding domain"/>
    <property type="match status" value="1"/>
</dbReference>
<feature type="domain" description="HTH iclR-type" evidence="4">
    <location>
        <begin position="8"/>
        <end position="69"/>
    </location>
</feature>
<keyword evidence="3" id="KW-0804">Transcription</keyword>
<comment type="caution">
    <text evidence="6">The sequence shown here is derived from an EMBL/GenBank/DDBJ whole genome shotgun (WGS) entry which is preliminary data.</text>
</comment>
<dbReference type="SMART" id="SM00346">
    <property type="entry name" value="HTH_ICLR"/>
    <property type="match status" value="1"/>
</dbReference>
<proteinExistence type="predicted"/>
<keyword evidence="7" id="KW-1185">Reference proteome</keyword>
<evidence type="ECO:0000256" key="3">
    <source>
        <dbReference type="ARBA" id="ARBA00023163"/>
    </source>
</evidence>
<dbReference type="InterPro" id="IPR036388">
    <property type="entry name" value="WH-like_DNA-bd_sf"/>
</dbReference>
<dbReference type="Proteomes" id="UP001149821">
    <property type="component" value="Unassembled WGS sequence"/>
</dbReference>
<accession>A0ABT5QTJ8</accession>
<dbReference type="Gene3D" id="3.30.450.40">
    <property type="match status" value="1"/>
</dbReference>
<keyword evidence="1" id="KW-0805">Transcription regulation</keyword>